<protein>
    <submittedName>
        <fullName evidence="2">Uncharacterized protein</fullName>
    </submittedName>
</protein>
<keyword evidence="3" id="KW-1185">Reference proteome</keyword>
<dbReference type="AlphaFoldDB" id="A0A0C9MXP3"/>
<proteinExistence type="predicted"/>
<evidence type="ECO:0000256" key="1">
    <source>
        <dbReference type="SAM" id="MobiDB-lite"/>
    </source>
</evidence>
<feature type="region of interest" description="Disordered" evidence="1">
    <location>
        <begin position="1"/>
        <end position="29"/>
    </location>
</feature>
<gene>
    <name evidence="2" type="ORF">MAM1_0200c07851</name>
</gene>
<dbReference type="Proteomes" id="UP000053815">
    <property type="component" value="Unassembled WGS sequence"/>
</dbReference>
<dbReference type="EMBL" id="DF836489">
    <property type="protein sequence ID" value="GAN08342.1"/>
    <property type="molecule type" value="Genomic_DNA"/>
</dbReference>
<reference evidence="2" key="1">
    <citation type="submission" date="2014-09" db="EMBL/GenBank/DDBJ databases">
        <title>Draft genome sequence of an oleaginous Mucoromycotina fungus Mucor ambiguus NBRC6742.</title>
        <authorList>
            <person name="Takeda I."/>
            <person name="Yamane N."/>
            <person name="Morita T."/>
            <person name="Tamano K."/>
            <person name="Machida M."/>
            <person name="Baker S."/>
            <person name="Koike H."/>
        </authorList>
    </citation>
    <scope>NUCLEOTIDE SEQUENCE</scope>
    <source>
        <strain evidence="2">NBRC 6742</strain>
    </source>
</reference>
<organism evidence="2">
    <name type="scientific">Mucor ambiguus</name>
    <dbReference type="NCBI Taxonomy" id="91626"/>
    <lineage>
        <taxon>Eukaryota</taxon>
        <taxon>Fungi</taxon>
        <taxon>Fungi incertae sedis</taxon>
        <taxon>Mucoromycota</taxon>
        <taxon>Mucoromycotina</taxon>
        <taxon>Mucoromycetes</taxon>
        <taxon>Mucorales</taxon>
        <taxon>Mucorineae</taxon>
        <taxon>Mucoraceae</taxon>
        <taxon>Mucor</taxon>
    </lineage>
</organism>
<evidence type="ECO:0000313" key="3">
    <source>
        <dbReference type="Proteomes" id="UP000053815"/>
    </source>
</evidence>
<evidence type="ECO:0000313" key="2">
    <source>
        <dbReference type="EMBL" id="GAN08342.1"/>
    </source>
</evidence>
<sequence length="96" mass="10531">MSSPLSSRKNTVSLDDSVNGTNQDNNKNVNMTLNIATDISFENENEGDIVDSRVDDNGTTSAAEATVINGHAEQEAIYQMMLPYPQLQITAKFEHI</sequence>
<name>A0A0C9MXP3_9FUNG</name>
<accession>A0A0C9MXP3</accession>